<protein>
    <submittedName>
        <fullName evidence="2">DUF1294 domain-containing protein</fullName>
    </submittedName>
</protein>
<organism evidence="2 3">
    <name type="scientific">Lactococcus taiwanensis</name>
    <dbReference type="NCBI Taxonomy" id="1151742"/>
    <lineage>
        <taxon>Bacteria</taxon>
        <taxon>Bacillati</taxon>
        <taxon>Bacillota</taxon>
        <taxon>Bacilli</taxon>
        <taxon>Lactobacillales</taxon>
        <taxon>Streptococcaceae</taxon>
        <taxon>Lactococcus</taxon>
    </lineage>
</organism>
<sequence>MKDILFLFLILWNVLVFKIYAIDKHKARLHQWRISEKTLISSALLAGGVGAFLAGMLCHHKTRKWYFRITWLFGLLIDFIIMLGLAHL</sequence>
<accession>A0AA45KFG3</accession>
<dbReference type="EMBL" id="CP070872">
    <property type="protein sequence ID" value="QSE76373.1"/>
    <property type="molecule type" value="Genomic_DNA"/>
</dbReference>
<reference evidence="2 3" key="1">
    <citation type="submission" date="2021-02" db="EMBL/GenBank/DDBJ databases">
        <title>Complete genome sequence of Lactococcus lactis strain K_LL004.</title>
        <authorList>
            <person name="Kim H.B."/>
        </authorList>
    </citation>
    <scope>NUCLEOTIDE SEQUENCE [LARGE SCALE GENOMIC DNA]</scope>
    <source>
        <strain evidence="2 3">K_LL004</strain>
    </source>
</reference>
<dbReference type="KEGG" id="lti:JW886_07895"/>
<dbReference type="InterPro" id="IPR010718">
    <property type="entry name" value="DUF1294"/>
</dbReference>
<keyword evidence="1" id="KW-1133">Transmembrane helix</keyword>
<dbReference type="Proteomes" id="UP000663608">
    <property type="component" value="Chromosome"/>
</dbReference>
<dbReference type="AlphaFoldDB" id="A0AA45KFG3"/>
<feature type="transmembrane region" description="Helical" evidence="1">
    <location>
        <begin position="65"/>
        <end position="86"/>
    </location>
</feature>
<feature type="transmembrane region" description="Helical" evidence="1">
    <location>
        <begin position="37"/>
        <end position="58"/>
    </location>
</feature>
<name>A0AA45KFG3_9LACT</name>
<dbReference type="Pfam" id="PF06961">
    <property type="entry name" value="DUF1294"/>
    <property type="match status" value="1"/>
</dbReference>
<keyword evidence="1" id="KW-0472">Membrane</keyword>
<evidence type="ECO:0000256" key="1">
    <source>
        <dbReference type="SAM" id="Phobius"/>
    </source>
</evidence>
<keyword evidence="3" id="KW-1185">Reference proteome</keyword>
<evidence type="ECO:0000313" key="2">
    <source>
        <dbReference type="EMBL" id="QSE76373.1"/>
    </source>
</evidence>
<gene>
    <name evidence="2" type="ORF">JW886_07895</name>
</gene>
<dbReference type="RefSeq" id="WP_205871796.1">
    <property type="nucleotide sequence ID" value="NZ_CP070872.1"/>
</dbReference>
<keyword evidence="1" id="KW-0812">Transmembrane</keyword>
<proteinExistence type="predicted"/>
<evidence type="ECO:0000313" key="3">
    <source>
        <dbReference type="Proteomes" id="UP000663608"/>
    </source>
</evidence>